<reference evidence="6 7" key="2">
    <citation type="journal article" date="2020" name="Mol. Biol. Evol.">
        <title>Life and death of selfish genes: comparative genomics reveals the dynamic evolution of cytoplasmic incompatibility.</title>
        <authorList>
            <person name="Martinez J."/>
            <person name="Klasson L."/>
            <person name="Welch J."/>
            <person name="Jiggins F.M."/>
        </authorList>
    </citation>
    <scope>NUCLEOTIDE SEQUENCE [LARGE SCALE GENOMIC DNA]</scope>
    <source>
        <strain evidence="6">WStv</strain>
    </source>
</reference>
<dbReference type="GO" id="GO:0008234">
    <property type="term" value="F:cysteine-type peptidase activity"/>
    <property type="evidence" value="ECO:0007669"/>
    <property type="project" value="InterPro"/>
</dbReference>
<keyword evidence="4" id="KW-0812">Transmembrane</keyword>
<feature type="transmembrane region" description="Helical" evidence="4">
    <location>
        <begin position="22"/>
        <end position="49"/>
    </location>
</feature>
<name>A0A7G5C8X4_WOLPI</name>
<keyword evidence="4" id="KW-1133">Transmembrane helix</keyword>
<dbReference type="EMBL" id="CP050531">
    <property type="protein sequence ID" value="QMV45658.1"/>
    <property type="molecule type" value="Genomic_DNA"/>
</dbReference>
<feature type="compositionally biased region" description="Basic and acidic residues" evidence="3">
    <location>
        <begin position="93"/>
        <end position="115"/>
    </location>
</feature>
<sequence>MLGITEKYNQFKKSTYFAGGKFVIYAARVYLAATFAAGCLGAVIGFPLLTFPLAMLISNPVVWVLMGVVLTAAYKMVVKPLFHLAKDYINKKKAPEGEKSEEKEVEPQKSPEKQEQTVANQERPKTPGRDSGIFECEKDKNSFLYRTENGDYKYHLSTTDIIDIAESKYRWIGYIDRKGLKDTSQGVYFTCPDNLESSLHGQLKKYKSQQEGKNLIFTSILNLNGNHWVTLVVAYNPNSVSRAYYCDSFGKDLPNEILDALQKTLKMGRNNIRISKEKQQEDDYNCGIFALENAHRITQMFNENKSSDEIKRELSEYKPNEEELKNKRIEFAKVLEKYKRSGVNMPDSQRKSRRSSVASGDSGLGSKKFHENLDTLVHQTNRGNCKMEM</sequence>
<dbReference type="InterPro" id="IPR003653">
    <property type="entry name" value="Peptidase_C48_C"/>
</dbReference>
<dbReference type="RefSeq" id="WP_182159017.1">
    <property type="nucleotide sequence ID" value="NZ_CP050531.1"/>
</dbReference>
<dbReference type="InterPro" id="IPR038765">
    <property type="entry name" value="Papain-like_cys_pep_sf"/>
</dbReference>
<gene>
    <name evidence="6" type="ORF">HC358_00585</name>
</gene>
<protein>
    <recommendedName>
        <fullName evidence="5">Ubiquitin-like protease family profile domain-containing protein</fullName>
    </recommendedName>
</protein>
<evidence type="ECO:0000256" key="1">
    <source>
        <dbReference type="ARBA" id="ARBA00022670"/>
    </source>
</evidence>
<feature type="domain" description="Ubiquitin-like protease family profile" evidence="5">
    <location>
        <begin position="55"/>
        <end position="297"/>
    </location>
</feature>
<keyword evidence="4" id="KW-0472">Membrane</keyword>
<feature type="region of interest" description="Disordered" evidence="3">
    <location>
        <begin position="93"/>
        <end position="134"/>
    </location>
</feature>
<dbReference type="GO" id="GO:0006508">
    <property type="term" value="P:proteolysis"/>
    <property type="evidence" value="ECO:0007669"/>
    <property type="project" value="UniProtKB-KW"/>
</dbReference>
<dbReference type="Proteomes" id="UP000515744">
    <property type="component" value="Chromosome"/>
</dbReference>
<dbReference type="Pfam" id="PF02902">
    <property type="entry name" value="Peptidase_C48"/>
    <property type="match status" value="1"/>
</dbReference>
<keyword evidence="1" id="KW-0645">Protease</keyword>
<proteinExistence type="predicted"/>
<dbReference type="PROSITE" id="PS50600">
    <property type="entry name" value="ULP_PROTEASE"/>
    <property type="match status" value="1"/>
</dbReference>
<evidence type="ECO:0000256" key="4">
    <source>
        <dbReference type="SAM" id="Phobius"/>
    </source>
</evidence>
<evidence type="ECO:0000313" key="7">
    <source>
        <dbReference type="Proteomes" id="UP000515744"/>
    </source>
</evidence>
<evidence type="ECO:0000313" key="6">
    <source>
        <dbReference type="EMBL" id="QMV45658.1"/>
    </source>
</evidence>
<evidence type="ECO:0000256" key="2">
    <source>
        <dbReference type="ARBA" id="ARBA00022801"/>
    </source>
</evidence>
<keyword evidence="2" id="KW-0378">Hydrolase</keyword>
<dbReference type="AlphaFoldDB" id="A0A7G5C8X4"/>
<evidence type="ECO:0000256" key="3">
    <source>
        <dbReference type="SAM" id="MobiDB-lite"/>
    </source>
</evidence>
<feature type="region of interest" description="Disordered" evidence="3">
    <location>
        <begin position="342"/>
        <end position="375"/>
    </location>
</feature>
<evidence type="ECO:0000259" key="5">
    <source>
        <dbReference type="PROSITE" id="PS50600"/>
    </source>
</evidence>
<accession>A0A7G5C8X4</accession>
<dbReference type="SUPFAM" id="SSF54001">
    <property type="entry name" value="Cysteine proteinases"/>
    <property type="match status" value="1"/>
</dbReference>
<organism evidence="6 7">
    <name type="scientific">Wolbachia pipientis</name>
    <dbReference type="NCBI Taxonomy" id="955"/>
    <lineage>
        <taxon>Bacteria</taxon>
        <taxon>Pseudomonadati</taxon>
        <taxon>Pseudomonadota</taxon>
        <taxon>Alphaproteobacteria</taxon>
        <taxon>Rickettsiales</taxon>
        <taxon>Anaplasmataceae</taxon>
        <taxon>Wolbachieae</taxon>
        <taxon>Wolbachia</taxon>
    </lineage>
</organism>
<feature type="transmembrane region" description="Helical" evidence="4">
    <location>
        <begin position="61"/>
        <end position="82"/>
    </location>
</feature>
<reference evidence="7" key="1">
    <citation type="journal article" date="2020" name="Mol. Biol.">
        <title>Life and death of selfish genes: comparative genomics reveals the dynamic evolution of cytoplasmic incompatibility.</title>
        <authorList>
            <person name="Martinez J."/>
            <person name="Klasson L."/>
            <person name="Welch J."/>
            <person name="Jiggins F.M."/>
        </authorList>
    </citation>
    <scope>NUCLEOTIDE SEQUENCE [LARGE SCALE GENOMIC DNA]</scope>
</reference>
<dbReference type="Gene3D" id="3.40.395.10">
    <property type="entry name" value="Adenoviral Proteinase, Chain A"/>
    <property type="match status" value="1"/>
</dbReference>